<evidence type="ECO:0000313" key="1">
    <source>
        <dbReference type="EMBL" id="MBL0427724.1"/>
    </source>
</evidence>
<dbReference type="RefSeq" id="WP_201692358.1">
    <property type="nucleotide sequence ID" value="NZ_JAEQND010000013.1"/>
</dbReference>
<name>A0ABS1JU13_9BURK</name>
<reference evidence="1 2" key="1">
    <citation type="journal article" date="2017" name="Int. J. Syst. Evol. Microbiol.">
        <title>Ramlibacter alkalitolerans sp. nov., alkali-tolerant bacterium isolated from soil of ginseng.</title>
        <authorList>
            <person name="Lee D.H."/>
            <person name="Cha C.J."/>
        </authorList>
    </citation>
    <scope>NUCLEOTIDE SEQUENCE [LARGE SCALE GENOMIC DNA]</scope>
    <source>
        <strain evidence="1 2">KACC 19305</strain>
    </source>
</reference>
<comment type="caution">
    <text evidence="1">The sequence shown here is derived from an EMBL/GenBank/DDBJ whole genome shotgun (WGS) entry which is preliminary data.</text>
</comment>
<evidence type="ECO:0000313" key="2">
    <source>
        <dbReference type="Proteomes" id="UP000622707"/>
    </source>
</evidence>
<sequence>MDEMLWYEDAVRSEVFPALQAQGYACDIRVSHADDKCVLEQSITKNVGGGLAISLTKKLTEAPEGWVDTLSAILVQDTGLPPTHPLNEGLRFLSGSSAQAKALGRLLVGHGPVASGAQLTPEMASELGPEWLANAFLELQADPARQRRVLQAVRIAAPMLEFLGETAGKGWRVVMAYAEPLREALTNGEKKPFSVVLGNTDDRCVEVGVTWTPGGPVSARAFLGARPGSFRDERVLESSDELVLPDGSSPLAALAHGVAWMESNRGALVERLSERTMRHNVGPGARAIVAASNSELRVQLTHKWLDPATNKRKPKTLTISLTVANGKVTGVAPAGAEIVARLCLPDFGDAKPIENALKTWGQRVLNSAEYIRTQMFTGFRPQLSAADPKKVLMLWDNLKDAADPHIAYSDTSGELESHNGLADALTLILSRRAVGEADPCGWQGATTATYVDPYTHALPVLAFQAAAEVAPKKTRTRAKAFANEGR</sequence>
<dbReference type="Proteomes" id="UP000622707">
    <property type="component" value="Unassembled WGS sequence"/>
</dbReference>
<dbReference type="EMBL" id="JAEQND010000013">
    <property type="protein sequence ID" value="MBL0427724.1"/>
    <property type="molecule type" value="Genomic_DNA"/>
</dbReference>
<protein>
    <submittedName>
        <fullName evidence="1">Uncharacterized protein</fullName>
    </submittedName>
</protein>
<organism evidence="1 2">
    <name type="scientific">Ramlibacter alkalitolerans</name>
    <dbReference type="NCBI Taxonomy" id="2039631"/>
    <lineage>
        <taxon>Bacteria</taxon>
        <taxon>Pseudomonadati</taxon>
        <taxon>Pseudomonadota</taxon>
        <taxon>Betaproteobacteria</taxon>
        <taxon>Burkholderiales</taxon>
        <taxon>Comamonadaceae</taxon>
        <taxon>Ramlibacter</taxon>
    </lineage>
</organism>
<keyword evidence="2" id="KW-1185">Reference proteome</keyword>
<gene>
    <name evidence="1" type="ORF">JI746_21640</name>
</gene>
<proteinExistence type="predicted"/>
<accession>A0ABS1JU13</accession>